<dbReference type="AlphaFoldDB" id="A0A9W6G1L2"/>
<name>A0A9W6G1L2_9BACT</name>
<dbReference type="InterPro" id="IPR016181">
    <property type="entry name" value="Acyl_CoA_acyltransferase"/>
</dbReference>
<keyword evidence="3" id="KW-1185">Reference proteome</keyword>
<evidence type="ECO:0000313" key="2">
    <source>
        <dbReference type="EMBL" id="GLI38752.1"/>
    </source>
</evidence>
<dbReference type="InterPro" id="IPR024320">
    <property type="entry name" value="LPG_synthase_C"/>
</dbReference>
<reference evidence="2" key="1">
    <citation type="submission" date="2022-12" db="EMBL/GenBank/DDBJ databases">
        <title>Reference genome sequencing for broad-spectrum identification of bacterial and archaeal isolates by mass spectrometry.</title>
        <authorList>
            <person name="Sekiguchi Y."/>
            <person name="Tourlousse D.M."/>
        </authorList>
    </citation>
    <scope>NUCLEOTIDE SEQUENCE</scope>
    <source>
        <strain evidence="2">H2</strain>
    </source>
</reference>
<dbReference type="Proteomes" id="UP001144352">
    <property type="component" value="Unassembled WGS sequence"/>
</dbReference>
<dbReference type="EMBL" id="BSDS01000001">
    <property type="protein sequence ID" value="GLI38752.1"/>
    <property type="molecule type" value="Genomic_DNA"/>
</dbReference>
<dbReference type="SUPFAM" id="SSF55729">
    <property type="entry name" value="Acyl-CoA N-acyltransferases (Nat)"/>
    <property type="match status" value="2"/>
</dbReference>
<proteinExistence type="predicted"/>
<dbReference type="RefSeq" id="WP_246551235.1">
    <property type="nucleotide sequence ID" value="NZ_JAHCZI010000001.1"/>
</dbReference>
<accession>A0A9W6G1L2</accession>
<dbReference type="InterPro" id="IPR016732">
    <property type="entry name" value="UCP018688"/>
</dbReference>
<dbReference type="Gene3D" id="3.40.630.30">
    <property type="match status" value="1"/>
</dbReference>
<dbReference type="PIRSF" id="PIRSF018688">
    <property type="entry name" value="UCP018688"/>
    <property type="match status" value="1"/>
</dbReference>
<dbReference type="PANTHER" id="PTHR41373:SF1">
    <property type="entry name" value="PHOSPHATIDYLGLYCEROL LYSYLTRANSFERASE C-TERMINAL DOMAIN-CONTAINING PROTEIN"/>
    <property type="match status" value="1"/>
</dbReference>
<comment type="caution">
    <text evidence="2">The sequence shown here is derived from an EMBL/GenBank/DDBJ whole genome shotgun (WGS) entry which is preliminary data.</text>
</comment>
<feature type="domain" description="Phosphatidylglycerol lysyltransferase C-terminal" evidence="1">
    <location>
        <begin position="26"/>
        <end position="290"/>
    </location>
</feature>
<dbReference type="Pfam" id="PF09924">
    <property type="entry name" value="LPG_synthase_C"/>
    <property type="match status" value="1"/>
</dbReference>
<organism evidence="2 3">
    <name type="scientific">Geobacter hydrogenophilus</name>
    <dbReference type="NCBI Taxonomy" id="40983"/>
    <lineage>
        <taxon>Bacteria</taxon>
        <taxon>Pseudomonadati</taxon>
        <taxon>Thermodesulfobacteriota</taxon>
        <taxon>Desulfuromonadia</taxon>
        <taxon>Geobacterales</taxon>
        <taxon>Geobacteraceae</taxon>
        <taxon>Geobacter</taxon>
    </lineage>
</organism>
<sequence length="293" mass="32610">MTDIPGFPASRPLSLADKPFFDAVFAELQPRVSEITFANLYLFREAHGYRLALAGDSLVVLGKGYGGEEYFLPPLGGDVAGALRVLLGAGMSLYGADEPFVSRFLAVEGVAVEEDRDAFDYLHLRQELAELPGNRFHKKKNRINYFTARHSFTVELYGEAHRDGCLALLDEWRRVRNGIDSPSLGLEAKAGAEALMLADSLGLEGVVVLVEGRVAAFALGERLNRDTAVCHFEKNDPFMEGVSQLVDREFNRLLFTDCTWTNREQDLGEPGLRAAKLSYHPVELVKKYRARRV</sequence>
<evidence type="ECO:0000259" key="1">
    <source>
        <dbReference type="Pfam" id="PF09924"/>
    </source>
</evidence>
<gene>
    <name evidence="2" type="ORF">GHYDROH2_22530</name>
</gene>
<protein>
    <recommendedName>
        <fullName evidence="1">Phosphatidylglycerol lysyltransferase C-terminal domain-containing protein</fullName>
    </recommendedName>
</protein>
<evidence type="ECO:0000313" key="3">
    <source>
        <dbReference type="Proteomes" id="UP001144352"/>
    </source>
</evidence>
<dbReference type="PANTHER" id="PTHR41373">
    <property type="entry name" value="DUF2156 DOMAIN-CONTAINING PROTEIN"/>
    <property type="match status" value="1"/>
</dbReference>